<reference evidence="2 3" key="1">
    <citation type="journal article" date="2023" name="Plants (Basel)">
        <title>Bridging the Gap: Combining Genomics and Transcriptomics Approaches to Understand Stylosanthes scabra, an Orphan Legume from the Brazilian Caatinga.</title>
        <authorList>
            <person name="Ferreira-Neto J.R.C."/>
            <person name="da Silva M.D."/>
            <person name="Binneck E."/>
            <person name="de Melo N.F."/>
            <person name="da Silva R.H."/>
            <person name="de Melo A.L.T.M."/>
            <person name="Pandolfi V."/>
            <person name="Bustamante F.O."/>
            <person name="Brasileiro-Vidal A.C."/>
            <person name="Benko-Iseppon A.M."/>
        </authorList>
    </citation>
    <scope>NUCLEOTIDE SEQUENCE [LARGE SCALE GENOMIC DNA]</scope>
    <source>
        <tissue evidence="2">Leaves</tissue>
    </source>
</reference>
<protein>
    <submittedName>
        <fullName evidence="2">Uncharacterized protein</fullName>
    </submittedName>
</protein>
<sequence length="74" mass="8427">MRDSDITKPPSSTHRRRRPTHICVEGILDQQATMHDPCRSRSCVAPNFTRPTHRRGSPRICVGSQDHHASTRNL</sequence>
<proteinExistence type="predicted"/>
<accession>A0ABU6UPX0</accession>
<evidence type="ECO:0000313" key="3">
    <source>
        <dbReference type="Proteomes" id="UP001341840"/>
    </source>
</evidence>
<feature type="non-terminal residue" evidence="2">
    <location>
        <position position="74"/>
    </location>
</feature>
<keyword evidence="3" id="KW-1185">Reference proteome</keyword>
<dbReference type="Proteomes" id="UP001341840">
    <property type="component" value="Unassembled WGS sequence"/>
</dbReference>
<feature type="region of interest" description="Disordered" evidence="1">
    <location>
        <begin position="49"/>
        <end position="74"/>
    </location>
</feature>
<organism evidence="2 3">
    <name type="scientific">Stylosanthes scabra</name>
    <dbReference type="NCBI Taxonomy" id="79078"/>
    <lineage>
        <taxon>Eukaryota</taxon>
        <taxon>Viridiplantae</taxon>
        <taxon>Streptophyta</taxon>
        <taxon>Embryophyta</taxon>
        <taxon>Tracheophyta</taxon>
        <taxon>Spermatophyta</taxon>
        <taxon>Magnoliopsida</taxon>
        <taxon>eudicotyledons</taxon>
        <taxon>Gunneridae</taxon>
        <taxon>Pentapetalae</taxon>
        <taxon>rosids</taxon>
        <taxon>fabids</taxon>
        <taxon>Fabales</taxon>
        <taxon>Fabaceae</taxon>
        <taxon>Papilionoideae</taxon>
        <taxon>50 kb inversion clade</taxon>
        <taxon>dalbergioids sensu lato</taxon>
        <taxon>Dalbergieae</taxon>
        <taxon>Pterocarpus clade</taxon>
        <taxon>Stylosanthes</taxon>
    </lineage>
</organism>
<comment type="caution">
    <text evidence="2">The sequence shown here is derived from an EMBL/GenBank/DDBJ whole genome shotgun (WGS) entry which is preliminary data.</text>
</comment>
<gene>
    <name evidence="2" type="ORF">PIB30_079028</name>
</gene>
<evidence type="ECO:0000256" key="1">
    <source>
        <dbReference type="SAM" id="MobiDB-lite"/>
    </source>
</evidence>
<name>A0ABU6UPX0_9FABA</name>
<dbReference type="EMBL" id="JASCZI010121937">
    <property type="protein sequence ID" value="MED6163351.1"/>
    <property type="molecule type" value="Genomic_DNA"/>
</dbReference>
<feature type="compositionally biased region" description="Basic and acidic residues" evidence="1">
    <location>
        <begin position="65"/>
        <end position="74"/>
    </location>
</feature>
<evidence type="ECO:0000313" key="2">
    <source>
        <dbReference type="EMBL" id="MED6163351.1"/>
    </source>
</evidence>